<dbReference type="Proteomes" id="UP000431092">
    <property type="component" value="Unassembled WGS sequence"/>
</dbReference>
<comment type="caution">
    <text evidence="1">The sequence shown here is derived from an EMBL/GenBank/DDBJ whole genome shotgun (WGS) entry which is preliminary data.</text>
</comment>
<dbReference type="AlphaFoldDB" id="A0A6I3IUL6"/>
<evidence type="ECO:0000313" key="1">
    <source>
        <dbReference type="EMBL" id="MTB72289.1"/>
    </source>
</evidence>
<gene>
    <name evidence="1" type="ORF">GGG17_09955</name>
</gene>
<dbReference type="EMBL" id="WLVL01000037">
    <property type="protein sequence ID" value="MTB72289.1"/>
    <property type="molecule type" value="Genomic_DNA"/>
</dbReference>
<name>A0A6I3IUL6_9MICO</name>
<proteinExistence type="predicted"/>
<dbReference type="RefSeq" id="WP_154593532.1">
    <property type="nucleotide sequence ID" value="NZ_WLVL01000037.1"/>
</dbReference>
<protein>
    <submittedName>
        <fullName evidence="1">Uncharacterized protein</fullName>
    </submittedName>
</protein>
<keyword evidence="2" id="KW-1185">Reference proteome</keyword>
<organism evidence="1 2">
    <name type="scientific">Arsenicicoccus cauae</name>
    <dbReference type="NCBI Taxonomy" id="2663847"/>
    <lineage>
        <taxon>Bacteria</taxon>
        <taxon>Bacillati</taxon>
        <taxon>Actinomycetota</taxon>
        <taxon>Actinomycetes</taxon>
        <taxon>Micrococcales</taxon>
        <taxon>Intrasporangiaceae</taxon>
        <taxon>Arsenicicoccus</taxon>
    </lineage>
</organism>
<accession>A0A6I3IUL6</accession>
<sequence length="233" mass="24756">MTRSLPDGSSFALSQQISYAATHLGHAVDPQAVPLASSRDGAHDWVSAMPLRLAAGDPDAAAHHATRLAGALGSIAPALGVDVLPRGLVGLRLDDPTLVTLSFALPRGWADVAPAPVAPAHRPSSRRSLQDPRYAAQLAHARLCRLAEQPPGAGLPPHDVLVRLVDAWRVRDRLVTDGRAHHLADWLAAYGASVLVWTREPRPRDLDPRVVVAARDALADGLRASGARPTERL</sequence>
<evidence type="ECO:0000313" key="2">
    <source>
        <dbReference type="Proteomes" id="UP000431092"/>
    </source>
</evidence>
<reference evidence="1 2" key="1">
    <citation type="submission" date="2019-11" db="EMBL/GenBank/DDBJ databases">
        <title>Whole genome sequencing identifies a novel species of the genus Arsenicicoccus isolated from human blood.</title>
        <authorList>
            <person name="Jeong J.H."/>
            <person name="Kweon O.J."/>
            <person name="Kim H.R."/>
            <person name="Kim T.-H."/>
            <person name="Ha S.-M."/>
            <person name="Lee M.-K."/>
        </authorList>
    </citation>
    <scope>NUCLEOTIDE SEQUENCE [LARGE SCALE GENOMIC DNA]</scope>
    <source>
        <strain evidence="1 2">MKL-02</strain>
    </source>
</reference>